<keyword evidence="3 4" id="KW-0274">FAD</keyword>
<evidence type="ECO:0000259" key="5">
    <source>
        <dbReference type="PROSITE" id="PS00623"/>
    </source>
</evidence>
<dbReference type="AlphaFoldDB" id="A0A1Y2E3E4"/>
<comment type="cofactor">
    <cofactor evidence="3">
        <name>FAD</name>
        <dbReference type="ChEBI" id="CHEBI:57692"/>
    </cofactor>
</comment>
<dbReference type="InterPro" id="IPR012132">
    <property type="entry name" value="GMC_OxRdtase"/>
</dbReference>
<dbReference type="Pfam" id="PF05199">
    <property type="entry name" value="GMC_oxred_C"/>
    <property type="match status" value="1"/>
</dbReference>
<protein>
    <submittedName>
        <fullName evidence="7">Glucose-methanol-choline oxidoreductase-like protein</fullName>
    </submittedName>
</protein>
<dbReference type="SUPFAM" id="SSF51905">
    <property type="entry name" value="FAD/NAD(P)-binding domain"/>
    <property type="match status" value="1"/>
</dbReference>
<dbReference type="InParanoid" id="A0A1Y2E3E4"/>
<dbReference type="PIRSF" id="PIRSF000137">
    <property type="entry name" value="Alcohol_oxidase"/>
    <property type="match status" value="1"/>
</dbReference>
<feature type="domain" description="Glucose-methanol-choline oxidoreductase N-terminal" evidence="6">
    <location>
        <begin position="263"/>
        <end position="277"/>
    </location>
</feature>
<dbReference type="InterPro" id="IPR007867">
    <property type="entry name" value="GMC_OxRtase_C"/>
</dbReference>
<organism evidence="7 8">
    <name type="scientific">Pseudomassariella vexata</name>
    <dbReference type="NCBI Taxonomy" id="1141098"/>
    <lineage>
        <taxon>Eukaryota</taxon>
        <taxon>Fungi</taxon>
        <taxon>Dikarya</taxon>
        <taxon>Ascomycota</taxon>
        <taxon>Pezizomycotina</taxon>
        <taxon>Sordariomycetes</taxon>
        <taxon>Xylariomycetidae</taxon>
        <taxon>Amphisphaeriales</taxon>
        <taxon>Pseudomassariaceae</taxon>
        <taxon>Pseudomassariella</taxon>
    </lineage>
</organism>
<feature type="active site" description="Proton acceptor" evidence="2">
    <location>
        <position position="515"/>
    </location>
</feature>
<dbReference type="OrthoDB" id="269227at2759"/>
<comment type="caution">
    <text evidence="7">The sequence shown here is derived from an EMBL/GenBank/DDBJ whole genome shotgun (WGS) entry which is preliminary data.</text>
</comment>
<comment type="similarity">
    <text evidence="1 4">Belongs to the GMC oxidoreductase family.</text>
</comment>
<name>A0A1Y2E3E4_9PEZI</name>
<dbReference type="PANTHER" id="PTHR11552:SF134">
    <property type="entry name" value="GLUCOSE-METHANOL-CHOLINE OXIDOREDUCTASE N-TERMINAL DOMAIN-CONTAINING PROTEIN"/>
    <property type="match status" value="1"/>
</dbReference>
<accession>A0A1Y2E3E4</accession>
<feature type="binding site" evidence="3">
    <location>
        <begin position="471"/>
        <end position="472"/>
    </location>
    <ligand>
        <name>FAD</name>
        <dbReference type="ChEBI" id="CHEBI:57692"/>
    </ligand>
</feature>
<dbReference type="InterPro" id="IPR036188">
    <property type="entry name" value="FAD/NAD-bd_sf"/>
</dbReference>
<dbReference type="GeneID" id="63771936"/>
<dbReference type="GO" id="GO:0016614">
    <property type="term" value="F:oxidoreductase activity, acting on CH-OH group of donors"/>
    <property type="evidence" value="ECO:0007669"/>
    <property type="project" value="InterPro"/>
</dbReference>
<evidence type="ECO:0000259" key="6">
    <source>
        <dbReference type="PROSITE" id="PS00624"/>
    </source>
</evidence>
<dbReference type="Pfam" id="PF00732">
    <property type="entry name" value="GMC_oxred_N"/>
    <property type="match status" value="1"/>
</dbReference>
<proteinExistence type="inferred from homology"/>
<evidence type="ECO:0000313" key="8">
    <source>
        <dbReference type="Proteomes" id="UP000193689"/>
    </source>
</evidence>
<dbReference type="GO" id="GO:0050660">
    <property type="term" value="F:flavin adenine dinucleotide binding"/>
    <property type="evidence" value="ECO:0007669"/>
    <property type="project" value="InterPro"/>
</dbReference>
<evidence type="ECO:0000256" key="2">
    <source>
        <dbReference type="PIRSR" id="PIRSR000137-1"/>
    </source>
</evidence>
<evidence type="ECO:0000256" key="4">
    <source>
        <dbReference type="RuleBase" id="RU003968"/>
    </source>
</evidence>
<dbReference type="Proteomes" id="UP000193689">
    <property type="component" value="Unassembled WGS sequence"/>
</dbReference>
<dbReference type="PROSITE" id="PS00623">
    <property type="entry name" value="GMC_OXRED_1"/>
    <property type="match status" value="1"/>
</dbReference>
<keyword evidence="8" id="KW-1185">Reference proteome</keyword>
<feature type="binding site" evidence="3">
    <location>
        <position position="231"/>
    </location>
    <ligand>
        <name>FAD</name>
        <dbReference type="ChEBI" id="CHEBI:57692"/>
    </ligand>
</feature>
<evidence type="ECO:0000313" key="7">
    <source>
        <dbReference type="EMBL" id="ORY66063.1"/>
    </source>
</evidence>
<dbReference type="Gene3D" id="3.30.560.10">
    <property type="entry name" value="Glucose Oxidase, domain 3"/>
    <property type="match status" value="1"/>
</dbReference>
<dbReference type="RefSeq" id="XP_040717027.1">
    <property type="nucleotide sequence ID" value="XM_040855724.1"/>
</dbReference>
<dbReference type="EMBL" id="MCFJ01000005">
    <property type="protein sequence ID" value="ORY66063.1"/>
    <property type="molecule type" value="Genomic_DNA"/>
</dbReference>
<dbReference type="STRING" id="1141098.A0A1Y2E3E4"/>
<evidence type="ECO:0000256" key="3">
    <source>
        <dbReference type="PIRSR" id="PIRSR000137-2"/>
    </source>
</evidence>
<sequence length="546" mass="59503">MANEYDFIVVGGGASGCVVASRLAEASTKPSVVLIEAGGLNEDAAPVTGASRFELAFQKDSPLNWGYKTQPQCHGRELDYSRGKGLGGSTAINFCGWAVGPDEDYDEWARMVADDTFGWDHAKQCIRRIENFHNDVPAGFQQYIKPKDQEHGTGGGAVDLSYQEDWLPTTHDVFAAAQEVGYKINEDVNNGSPIGIGIGPVSLYKGVRVSSSSAYLANPPANLTVVAHAQVAKVIIEGQTAIGVQTTDGRQFNARKEIILSGGAINTPQILLLSGIGPSDELSKHGITTAHNMPQVGKNLRDHCFSTAGIVIKKTHDKTFKQSPTPMGWFQIPAVLGSEEFEALPVATQNYLRKPNIPNWEMATHTPFFDGTPVETDEEIFSAICIAMNPQSRGTVTLKSSDPAAAPIIDPKLLTHPFDRRTAIESMRELLRYLQAPVWKQKTVRNLGRPRDDSEKQYGYEYFLSNLYSSWHMCGTVRMGQDAEDACVDASFKVMGLKQLRVADMSVCPFILNNHPQSTAYVVGELAAEKLVAEHGLDRAEAEASV</sequence>
<dbReference type="InterPro" id="IPR000172">
    <property type="entry name" value="GMC_OxRdtase_N"/>
</dbReference>
<gene>
    <name evidence="7" type="ORF">BCR38DRAFT_339766</name>
</gene>
<reference evidence="7 8" key="1">
    <citation type="submission" date="2016-07" db="EMBL/GenBank/DDBJ databases">
        <title>Pervasive Adenine N6-methylation of Active Genes in Fungi.</title>
        <authorList>
            <consortium name="DOE Joint Genome Institute"/>
            <person name="Mondo S.J."/>
            <person name="Dannebaum R.O."/>
            <person name="Kuo R.C."/>
            <person name="Labutti K."/>
            <person name="Haridas S."/>
            <person name="Kuo A."/>
            <person name="Salamov A."/>
            <person name="Ahrendt S.R."/>
            <person name="Lipzen A."/>
            <person name="Sullivan W."/>
            <person name="Andreopoulos W.B."/>
            <person name="Clum A."/>
            <person name="Lindquist E."/>
            <person name="Daum C."/>
            <person name="Ramamoorthy G.K."/>
            <person name="Gryganskyi A."/>
            <person name="Culley D."/>
            <person name="Magnuson J.K."/>
            <person name="James T.Y."/>
            <person name="O'Malley M.A."/>
            <person name="Stajich J.E."/>
            <person name="Spatafora J.W."/>
            <person name="Visel A."/>
            <person name="Grigoriev I.V."/>
        </authorList>
    </citation>
    <scope>NUCLEOTIDE SEQUENCE [LARGE SCALE GENOMIC DNA]</scope>
    <source>
        <strain evidence="7 8">CBS 129021</strain>
    </source>
</reference>
<dbReference type="PROSITE" id="PS00624">
    <property type="entry name" value="GMC_OXRED_2"/>
    <property type="match status" value="1"/>
</dbReference>
<feature type="binding site" evidence="3">
    <location>
        <begin position="516"/>
        <end position="517"/>
    </location>
    <ligand>
        <name>FAD</name>
        <dbReference type="ChEBI" id="CHEBI:57692"/>
    </ligand>
</feature>
<dbReference type="SUPFAM" id="SSF54373">
    <property type="entry name" value="FAD-linked reductases, C-terminal domain"/>
    <property type="match status" value="1"/>
</dbReference>
<dbReference type="Gene3D" id="3.50.50.60">
    <property type="entry name" value="FAD/NAD(P)-binding domain"/>
    <property type="match status" value="1"/>
</dbReference>
<keyword evidence="4" id="KW-0285">Flavoprotein</keyword>
<dbReference type="PANTHER" id="PTHR11552">
    <property type="entry name" value="GLUCOSE-METHANOL-CHOLINE GMC OXIDOREDUCTASE"/>
    <property type="match status" value="1"/>
</dbReference>
<feature type="active site" description="Proton donor" evidence="2">
    <location>
        <position position="472"/>
    </location>
</feature>
<evidence type="ECO:0000256" key="1">
    <source>
        <dbReference type="ARBA" id="ARBA00010790"/>
    </source>
</evidence>
<feature type="domain" description="Glucose-methanol-choline oxidoreductase N-terminal" evidence="5">
    <location>
        <begin position="83"/>
        <end position="106"/>
    </location>
</feature>